<evidence type="ECO:0000313" key="3">
    <source>
        <dbReference type="Proteomes" id="UP000698800"/>
    </source>
</evidence>
<keyword evidence="3" id="KW-1185">Reference proteome</keyword>
<feature type="compositionally biased region" description="Basic and acidic residues" evidence="1">
    <location>
        <begin position="47"/>
        <end position="62"/>
    </location>
</feature>
<accession>A0A9P8I2R2</accession>
<evidence type="ECO:0000256" key="1">
    <source>
        <dbReference type="SAM" id="MobiDB-lite"/>
    </source>
</evidence>
<comment type="caution">
    <text evidence="2">The sequence shown here is derived from an EMBL/GenBank/DDBJ whole genome shotgun (WGS) entry which is preliminary data.</text>
</comment>
<name>A0A9P8I2R2_9PEZI</name>
<organism evidence="2 3">
    <name type="scientific">Glutinoglossum americanum</name>
    <dbReference type="NCBI Taxonomy" id="1670608"/>
    <lineage>
        <taxon>Eukaryota</taxon>
        <taxon>Fungi</taxon>
        <taxon>Dikarya</taxon>
        <taxon>Ascomycota</taxon>
        <taxon>Pezizomycotina</taxon>
        <taxon>Geoglossomycetes</taxon>
        <taxon>Geoglossales</taxon>
        <taxon>Geoglossaceae</taxon>
        <taxon>Glutinoglossum</taxon>
    </lineage>
</organism>
<gene>
    <name evidence="2" type="ORF">FGG08_001075</name>
</gene>
<dbReference type="AlphaFoldDB" id="A0A9P8I2R2"/>
<dbReference type="EMBL" id="JAGHQL010000013">
    <property type="protein sequence ID" value="KAH0544846.1"/>
    <property type="molecule type" value="Genomic_DNA"/>
</dbReference>
<reference evidence="2" key="1">
    <citation type="submission" date="2021-03" db="EMBL/GenBank/DDBJ databases">
        <title>Comparative genomics and phylogenomic investigation of the class Geoglossomycetes provide insights into ecological specialization and systematics.</title>
        <authorList>
            <person name="Melie T."/>
            <person name="Pirro S."/>
            <person name="Miller A.N."/>
            <person name="Quandt A."/>
        </authorList>
    </citation>
    <scope>NUCLEOTIDE SEQUENCE</scope>
    <source>
        <strain evidence="2">GBOQ0MN5Z8</strain>
    </source>
</reference>
<sequence length="112" mass="12652">MLAKRVLFLLPSNVSWVDKLFNRRRSEGRRPQGLLAAPPNDEEEADHNDIHGGRQPRYRDDPNTDEEDADEEVIPARYRADNDNDLSTEGRSRAGPVLEDSGLAPGGNEWTR</sequence>
<proteinExistence type="predicted"/>
<dbReference type="Proteomes" id="UP000698800">
    <property type="component" value="Unassembled WGS sequence"/>
</dbReference>
<feature type="compositionally biased region" description="Acidic residues" evidence="1">
    <location>
        <begin position="63"/>
        <end position="73"/>
    </location>
</feature>
<dbReference type="OrthoDB" id="10461358at2759"/>
<evidence type="ECO:0000313" key="2">
    <source>
        <dbReference type="EMBL" id="KAH0544846.1"/>
    </source>
</evidence>
<feature type="region of interest" description="Disordered" evidence="1">
    <location>
        <begin position="27"/>
        <end position="112"/>
    </location>
</feature>
<protein>
    <submittedName>
        <fullName evidence="2">Uncharacterized protein</fullName>
    </submittedName>
</protein>
<feature type="compositionally biased region" description="Basic and acidic residues" evidence="1">
    <location>
        <begin position="78"/>
        <end position="92"/>
    </location>
</feature>